<proteinExistence type="predicted"/>
<keyword evidence="2" id="KW-1185">Reference proteome</keyword>
<dbReference type="EMBL" id="CAJVCH010176769">
    <property type="protein sequence ID" value="CAG7729333.1"/>
    <property type="molecule type" value="Genomic_DNA"/>
</dbReference>
<reference evidence="1" key="1">
    <citation type="submission" date="2021-06" db="EMBL/GenBank/DDBJ databases">
        <authorList>
            <person name="Hodson N. C."/>
            <person name="Mongue J. A."/>
            <person name="Jaron S. K."/>
        </authorList>
    </citation>
    <scope>NUCLEOTIDE SEQUENCE</scope>
</reference>
<accession>A0A8J2NWS9</accession>
<protein>
    <submittedName>
        <fullName evidence="1">Uncharacterized protein</fullName>
    </submittedName>
</protein>
<gene>
    <name evidence="1" type="ORF">AFUS01_LOCUS18057</name>
</gene>
<dbReference type="Proteomes" id="UP000708208">
    <property type="component" value="Unassembled WGS sequence"/>
</dbReference>
<evidence type="ECO:0000313" key="2">
    <source>
        <dbReference type="Proteomes" id="UP000708208"/>
    </source>
</evidence>
<sequence>MSSFKDYGLRVPKNSVVLLVISLVGELVAPTGLTNDSPARVCVPSNPVGNYPSDSSQIFSLQSSLKIARIEHFFHRRA</sequence>
<dbReference type="AlphaFoldDB" id="A0A8J2NWS9"/>
<name>A0A8J2NWS9_9HEXA</name>
<comment type="caution">
    <text evidence="1">The sequence shown here is derived from an EMBL/GenBank/DDBJ whole genome shotgun (WGS) entry which is preliminary data.</text>
</comment>
<evidence type="ECO:0000313" key="1">
    <source>
        <dbReference type="EMBL" id="CAG7729333.1"/>
    </source>
</evidence>
<organism evidence="1 2">
    <name type="scientific">Allacma fusca</name>
    <dbReference type="NCBI Taxonomy" id="39272"/>
    <lineage>
        <taxon>Eukaryota</taxon>
        <taxon>Metazoa</taxon>
        <taxon>Ecdysozoa</taxon>
        <taxon>Arthropoda</taxon>
        <taxon>Hexapoda</taxon>
        <taxon>Collembola</taxon>
        <taxon>Symphypleona</taxon>
        <taxon>Sminthuridae</taxon>
        <taxon>Allacma</taxon>
    </lineage>
</organism>